<dbReference type="Proteomes" id="UP001432322">
    <property type="component" value="Unassembled WGS sequence"/>
</dbReference>
<reference evidence="10" key="1">
    <citation type="submission" date="2023-10" db="EMBL/GenBank/DDBJ databases">
        <title>Genome assembly of Pristionchus species.</title>
        <authorList>
            <person name="Yoshida K."/>
            <person name="Sommer R.J."/>
        </authorList>
    </citation>
    <scope>NUCLEOTIDE SEQUENCE</scope>
    <source>
        <strain evidence="10">RS5133</strain>
    </source>
</reference>
<dbReference type="PROSITE" id="PS51030">
    <property type="entry name" value="NUCLEAR_REC_DBD_2"/>
    <property type="match status" value="1"/>
</dbReference>
<keyword evidence="1" id="KW-0479">Metal-binding</keyword>
<dbReference type="GO" id="GO:0003700">
    <property type="term" value="F:DNA-binding transcription factor activity"/>
    <property type="evidence" value="ECO:0007669"/>
    <property type="project" value="InterPro"/>
</dbReference>
<dbReference type="GO" id="GO:0005634">
    <property type="term" value="C:nucleus"/>
    <property type="evidence" value="ECO:0007669"/>
    <property type="project" value="TreeGrafter"/>
</dbReference>
<evidence type="ECO:0000256" key="2">
    <source>
        <dbReference type="ARBA" id="ARBA00022771"/>
    </source>
</evidence>
<dbReference type="InterPro" id="IPR013088">
    <property type="entry name" value="Znf_NHR/GATA"/>
</dbReference>
<dbReference type="PANTHER" id="PTHR46011">
    <property type="entry name" value="NUCLEAR HORMONE RECEPTOR FAMILY MEMBER NHR-86-RELATED"/>
    <property type="match status" value="1"/>
</dbReference>
<evidence type="ECO:0000256" key="6">
    <source>
        <dbReference type="ARBA" id="ARBA00023163"/>
    </source>
</evidence>
<keyword evidence="11" id="KW-1185">Reference proteome</keyword>
<evidence type="ECO:0000259" key="9">
    <source>
        <dbReference type="PROSITE" id="PS51030"/>
    </source>
</evidence>
<sequence>RPCLICNLPIKECHLGIDCCRACSVFYKRICASNRPPVVCKRGDGTCRDKDTFTSCRKCRFVRFTEVLAGALPTDVLVNSLIARDDTVGNEMSLIADRRSKSALVLFSFLVEKPLSSTETPILDRIRWNYSLMCHTRKSGEIATKPINCHLKQGDFDGSNIQFHPATYSAVVPNMRLFTSTLFDFGRLTFPDFMQLSEEDRV</sequence>
<keyword evidence="7" id="KW-0675">Receptor</keyword>
<evidence type="ECO:0000256" key="8">
    <source>
        <dbReference type="ARBA" id="ARBA00023242"/>
    </source>
</evidence>
<feature type="non-terminal residue" evidence="10">
    <location>
        <position position="1"/>
    </location>
</feature>
<accession>A0AAV5VVZ8</accession>
<keyword evidence="4" id="KW-0805">Transcription regulation</keyword>
<protein>
    <recommendedName>
        <fullName evidence="9">Nuclear receptor domain-containing protein</fullName>
    </recommendedName>
</protein>
<evidence type="ECO:0000256" key="5">
    <source>
        <dbReference type="ARBA" id="ARBA00023125"/>
    </source>
</evidence>
<evidence type="ECO:0000256" key="7">
    <source>
        <dbReference type="ARBA" id="ARBA00023170"/>
    </source>
</evidence>
<dbReference type="InterPro" id="IPR001628">
    <property type="entry name" value="Znf_hrmn_rcpt"/>
</dbReference>
<dbReference type="PANTHER" id="PTHR46011:SF6">
    <property type="entry name" value="HIGH ZINC ACTIVATED NUCLEAR RECEPTOR PROTEIN"/>
    <property type="match status" value="1"/>
</dbReference>
<gene>
    <name evidence="10" type="ORF">PFISCL1PPCAC_14013</name>
</gene>
<keyword evidence="8" id="KW-0539">Nucleus</keyword>
<keyword evidence="5" id="KW-0238">DNA-binding</keyword>
<comment type="caution">
    <text evidence="10">The sequence shown here is derived from an EMBL/GenBank/DDBJ whole genome shotgun (WGS) entry which is preliminary data.</text>
</comment>
<organism evidence="10 11">
    <name type="scientific">Pristionchus fissidentatus</name>
    <dbReference type="NCBI Taxonomy" id="1538716"/>
    <lineage>
        <taxon>Eukaryota</taxon>
        <taxon>Metazoa</taxon>
        <taxon>Ecdysozoa</taxon>
        <taxon>Nematoda</taxon>
        <taxon>Chromadorea</taxon>
        <taxon>Rhabditida</taxon>
        <taxon>Rhabditina</taxon>
        <taxon>Diplogasteromorpha</taxon>
        <taxon>Diplogasteroidea</taxon>
        <taxon>Neodiplogasteridae</taxon>
        <taxon>Pristionchus</taxon>
    </lineage>
</organism>
<dbReference type="EMBL" id="BTSY01000004">
    <property type="protein sequence ID" value="GMT22716.1"/>
    <property type="molecule type" value="Genomic_DNA"/>
</dbReference>
<keyword evidence="3" id="KW-0862">Zinc</keyword>
<name>A0AAV5VVZ8_9BILA</name>
<dbReference type="SUPFAM" id="SSF57716">
    <property type="entry name" value="Glucocorticoid receptor-like (DNA-binding domain)"/>
    <property type="match status" value="1"/>
</dbReference>
<keyword evidence="6" id="KW-0804">Transcription</keyword>
<keyword evidence="2" id="KW-0863">Zinc-finger</keyword>
<evidence type="ECO:0000313" key="11">
    <source>
        <dbReference type="Proteomes" id="UP001432322"/>
    </source>
</evidence>
<dbReference type="Pfam" id="PF00105">
    <property type="entry name" value="zf-C4"/>
    <property type="match status" value="1"/>
</dbReference>
<dbReference type="GO" id="GO:0043565">
    <property type="term" value="F:sequence-specific DNA binding"/>
    <property type="evidence" value="ECO:0007669"/>
    <property type="project" value="InterPro"/>
</dbReference>
<dbReference type="SMART" id="SM00399">
    <property type="entry name" value="ZnF_C4"/>
    <property type="match status" value="1"/>
</dbReference>
<evidence type="ECO:0000256" key="1">
    <source>
        <dbReference type="ARBA" id="ARBA00022723"/>
    </source>
</evidence>
<dbReference type="AlphaFoldDB" id="A0AAV5VVZ8"/>
<evidence type="ECO:0000256" key="3">
    <source>
        <dbReference type="ARBA" id="ARBA00022833"/>
    </source>
</evidence>
<feature type="domain" description="Nuclear receptor" evidence="9">
    <location>
        <begin position="1"/>
        <end position="78"/>
    </location>
</feature>
<feature type="non-terminal residue" evidence="10">
    <location>
        <position position="202"/>
    </location>
</feature>
<dbReference type="Gene3D" id="3.30.50.10">
    <property type="entry name" value="Erythroid Transcription Factor GATA-1, subunit A"/>
    <property type="match status" value="1"/>
</dbReference>
<dbReference type="GO" id="GO:0008270">
    <property type="term" value="F:zinc ion binding"/>
    <property type="evidence" value="ECO:0007669"/>
    <property type="project" value="UniProtKB-KW"/>
</dbReference>
<proteinExistence type="predicted"/>
<evidence type="ECO:0000313" key="10">
    <source>
        <dbReference type="EMBL" id="GMT22716.1"/>
    </source>
</evidence>
<evidence type="ECO:0000256" key="4">
    <source>
        <dbReference type="ARBA" id="ARBA00023015"/>
    </source>
</evidence>